<protein>
    <submittedName>
        <fullName evidence="1">Uncharacterized protein</fullName>
    </submittedName>
</protein>
<dbReference type="RefSeq" id="WP_377906158.1">
    <property type="nucleotide sequence ID" value="NZ_JBHRZS010000007.1"/>
</dbReference>
<dbReference type="EMBL" id="JBHRZS010000007">
    <property type="protein sequence ID" value="MFC3880807.1"/>
    <property type="molecule type" value="Genomic_DNA"/>
</dbReference>
<reference evidence="2" key="1">
    <citation type="journal article" date="2019" name="Int. J. Syst. Evol. Microbiol.">
        <title>The Global Catalogue of Microorganisms (GCM) 10K type strain sequencing project: providing services to taxonomists for standard genome sequencing and annotation.</title>
        <authorList>
            <consortium name="The Broad Institute Genomics Platform"/>
            <consortium name="The Broad Institute Genome Sequencing Center for Infectious Disease"/>
            <person name="Wu L."/>
            <person name="Ma J."/>
        </authorList>
    </citation>
    <scope>NUCLEOTIDE SEQUENCE [LARGE SCALE GENOMIC DNA]</scope>
    <source>
        <strain evidence="2">CCUG 60523</strain>
    </source>
</reference>
<dbReference type="Proteomes" id="UP001595805">
    <property type="component" value="Unassembled WGS sequence"/>
</dbReference>
<sequence length="486" mass="53953">MSTVKITQLEIILDDLSPDSRKLENVEWNHPLEPNLVLNFESQSDGKQYSLNLNPNDIESSEPILLPFGTYSLTGKSNSTEAVDYLSFSIEEQVQISNPETNLSIQAKTTSGLFTIPTTSLRAAPLLLDASRNLAEKQGFYYAYSDPKSPIGFELAPKSGTISFRRYWTPDYLLHENLELEYPEGSINNSFQTEGFTFRGITTAIDSDGYPLSLNTRPLAKLPASQNENSGLAISQGRVFSINDGGNNAEIYELNPETGDVIKTIRVINATNTDWEDLAQSETHLFIGDFGNNTGNRTDLNILKIRWTDLLSLSEVEAEKIHFSYEDQIDFSGSNPNHNFDCEGFIYFNGELSLFTKNRGDLRSNHYILPSETGTHVAVKVNGLDVNGLVSAADYDEESQTLVLLGYKLSGISSQCFVWYIRDFQVGDFFGGVARRLDIGSPLSLGQTEGISFLGTRNLLISSERLSSGGFEIPPQFNLLDLKGLY</sequence>
<evidence type="ECO:0000313" key="2">
    <source>
        <dbReference type="Proteomes" id="UP001595805"/>
    </source>
</evidence>
<keyword evidence="2" id="KW-1185">Reference proteome</keyword>
<proteinExistence type="predicted"/>
<name>A0ABV8AT39_9BACT</name>
<accession>A0ABV8AT39</accession>
<organism evidence="1 2">
    <name type="scientific">Algoriphagus namhaensis</name>
    <dbReference type="NCBI Taxonomy" id="915353"/>
    <lineage>
        <taxon>Bacteria</taxon>
        <taxon>Pseudomonadati</taxon>
        <taxon>Bacteroidota</taxon>
        <taxon>Cytophagia</taxon>
        <taxon>Cytophagales</taxon>
        <taxon>Cyclobacteriaceae</taxon>
        <taxon>Algoriphagus</taxon>
    </lineage>
</organism>
<comment type="caution">
    <text evidence="1">The sequence shown here is derived from an EMBL/GenBank/DDBJ whole genome shotgun (WGS) entry which is preliminary data.</text>
</comment>
<evidence type="ECO:0000313" key="1">
    <source>
        <dbReference type="EMBL" id="MFC3880807.1"/>
    </source>
</evidence>
<gene>
    <name evidence="1" type="ORF">ACFOSV_11495</name>
</gene>